<dbReference type="AlphaFoldDB" id="A0AA48KBQ9"/>
<evidence type="ECO:0000313" key="1">
    <source>
        <dbReference type="EMBL" id="BDU74572.1"/>
    </source>
</evidence>
<proteinExistence type="predicted"/>
<keyword evidence="2" id="KW-1185">Reference proteome</keyword>
<evidence type="ECO:0000313" key="2">
    <source>
        <dbReference type="Proteomes" id="UP001238179"/>
    </source>
</evidence>
<name>A0AA48KBQ9_9BACT</name>
<dbReference type="KEGG" id="msil:METEAL_37460"/>
<dbReference type="EMBL" id="AP027080">
    <property type="protein sequence ID" value="BDU74572.1"/>
    <property type="molecule type" value="Genomic_DNA"/>
</dbReference>
<accession>A0AA48KBQ9</accession>
<reference evidence="2" key="1">
    <citation type="journal article" date="2023" name="Int. J. Syst. Evol. Microbiol.">
        <title>Mesoterricola silvestris gen. nov., sp. nov., Mesoterricola sediminis sp. nov., Geothrix oryzae sp. nov., Geothrix edaphica sp. nov., Geothrix rubra sp. nov., and Geothrix limicola sp. nov., six novel members of Acidobacteriota isolated from soils.</title>
        <authorList>
            <person name="Itoh H."/>
            <person name="Sugisawa Y."/>
            <person name="Mise K."/>
            <person name="Xu Z."/>
            <person name="Kuniyasu M."/>
            <person name="Ushijima N."/>
            <person name="Kawano K."/>
            <person name="Kobayashi E."/>
            <person name="Shiratori Y."/>
            <person name="Masuda Y."/>
            <person name="Senoo K."/>
        </authorList>
    </citation>
    <scope>NUCLEOTIDE SEQUENCE [LARGE SCALE GENOMIC DNA]</scope>
    <source>
        <strain evidence="2">W79</strain>
    </source>
</reference>
<organism evidence="1 2">
    <name type="scientific">Mesoterricola silvestris</name>
    <dbReference type="NCBI Taxonomy" id="2927979"/>
    <lineage>
        <taxon>Bacteria</taxon>
        <taxon>Pseudomonadati</taxon>
        <taxon>Acidobacteriota</taxon>
        <taxon>Holophagae</taxon>
        <taxon>Holophagales</taxon>
        <taxon>Holophagaceae</taxon>
        <taxon>Mesoterricola</taxon>
    </lineage>
</organism>
<dbReference type="RefSeq" id="WP_316413247.1">
    <property type="nucleotide sequence ID" value="NZ_AP027080.1"/>
</dbReference>
<dbReference type="Proteomes" id="UP001238179">
    <property type="component" value="Chromosome"/>
</dbReference>
<gene>
    <name evidence="1" type="ORF">METEAL_37460</name>
</gene>
<sequence>MLTLRSGVPGPWTFILLLTLAAATPGQGQVVRAMAADDPNLDPRWDWRPEQAVELAFSVHGEAPTPIKANVPFHTPGNRLYTKAEPDMNPEDGWILVHRDFGTPQQALPFPLFTLYNRFRGIFRVMLYNALDRSDSLYIGELSFVDGGASAANAIACFTFQDPERCFLDSYAPADVQRSTCVMFKAGDWAVFDYHMLGYDPALANRDPVLLFKLIGIEKTSIDLQGGGGLSLLQTLNNQDLSISGSSAHPTGRLTVGLENGLRQYRSVTNWYEELASEKHKGKPWQPPVQAFIKSGVGSFFPYAMAVAGFVEAWFGGANTASPWEPLAFKGEYDLKLKGGLERALPLWAHAFYMNPGKPSNRAQRPVQAVPWGIFNFPTAPTVKVTPGGSSGRFLVTLAKDPGILVNPEAGLDVTSIKVAFTGGDPKALVPSSTPTTSDAIVEASKQELILRTEYMDIPTALKTPCPTVSAFDLVPFMRWEIRFKTKTATRLMDAEQVMIKNFRWINPEMPKVDQPELAPDVLEKLKPAGTPPNCGVM</sequence>
<protein>
    <submittedName>
        <fullName evidence="1">Uncharacterized protein</fullName>
    </submittedName>
</protein>